<comment type="caution">
    <text evidence="2">The sequence shown here is derived from an EMBL/GenBank/DDBJ whole genome shotgun (WGS) entry which is preliminary data.</text>
</comment>
<feature type="domain" description="HTH cro/C1-type" evidence="1">
    <location>
        <begin position="17"/>
        <end position="66"/>
    </location>
</feature>
<dbReference type="CDD" id="cd00093">
    <property type="entry name" value="HTH_XRE"/>
    <property type="match status" value="1"/>
</dbReference>
<protein>
    <submittedName>
        <fullName evidence="2">XRE family transcriptional regulator</fullName>
    </submittedName>
</protein>
<dbReference type="Pfam" id="PF01381">
    <property type="entry name" value="HTH_3"/>
    <property type="match status" value="1"/>
</dbReference>
<dbReference type="Proteomes" id="UP000288024">
    <property type="component" value="Unassembled WGS sequence"/>
</dbReference>
<keyword evidence="3" id="KW-1185">Reference proteome</keyword>
<sequence>MFGIGKKRSKLGKWLDKRGITQTWLANKSGLNKNTINKLTSGDSSAAPNVATIRKILNALREVDPRVKSDDFFDL</sequence>
<gene>
    <name evidence="2" type="ORF">EM808_27555</name>
</gene>
<proteinExistence type="predicted"/>
<evidence type="ECO:0000313" key="2">
    <source>
        <dbReference type="EMBL" id="RVT56447.1"/>
    </source>
</evidence>
<dbReference type="EMBL" id="RZTZ01000029">
    <property type="protein sequence ID" value="RVT56447.1"/>
    <property type="molecule type" value="Genomic_DNA"/>
</dbReference>
<dbReference type="Gene3D" id="1.10.260.40">
    <property type="entry name" value="lambda repressor-like DNA-binding domains"/>
    <property type="match status" value="1"/>
</dbReference>
<reference evidence="2 3" key="1">
    <citation type="submission" date="2019-01" db="EMBL/GenBank/DDBJ databases">
        <title>Bacillus sp. M5HDSG1-1, whole genome shotgun sequence.</title>
        <authorList>
            <person name="Tuo L."/>
        </authorList>
    </citation>
    <scope>NUCLEOTIDE SEQUENCE [LARGE SCALE GENOMIC DNA]</scope>
    <source>
        <strain evidence="2 3">M5HDSG1-1</strain>
    </source>
</reference>
<accession>A0A3S2WYM5</accession>
<evidence type="ECO:0000313" key="3">
    <source>
        <dbReference type="Proteomes" id="UP000288024"/>
    </source>
</evidence>
<dbReference type="SUPFAM" id="SSF47413">
    <property type="entry name" value="lambda repressor-like DNA-binding domains"/>
    <property type="match status" value="1"/>
</dbReference>
<evidence type="ECO:0000259" key="1">
    <source>
        <dbReference type="PROSITE" id="PS50943"/>
    </source>
</evidence>
<dbReference type="AlphaFoldDB" id="A0A3S2WYM5"/>
<organism evidence="2 3">
    <name type="scientific">Niallia taxi</name>
    <dbReference type="NCBI Taxonomy" id="2499688"/>
    <lineage>
        <taxon>Bacteria</taxon>
        <taxon>Bacillati</taxon>
        <taxon>Bacillota</taxon>
        <taxon>Bacilli</taxon>
        <taxon>Bacillales</taxon>
        <taxon>Bacillaceae</taxon>
        <taxon>Niallia</taxon>
    </lineage>
</organism>
<dbReference type="InterPro" id="IPR010982">
    <property type="entry name" value="Lambda_DNA-bd_dom_sf"/>
</dbReference>
<dbReference type="PROSITE" id="PS50943">
    <property type="entry name" value="HTH_CROC1"/>
    <property type="match status" value="1"/>
</dbReference>
<dbReference type="GO" id="GO:0003677">
    <property type="term" value="F:DNA binding"/>
    <property type="evidence" value="ECO:0007669"/>
    <property type="project" value="InterPro"/>
</dbReference>
<name>A0A3S2WYM5_9BACI</name>
<dbReference type="SMART" id="SM00530">
    <property type="entry name" value="HTH_XRE"/>
    <property type="match status" value="1"/>
</dbReference>
<dbReference type="InterPro" id="IPR001387">
    <property type="entry name" value="Cro/C1-type_HTH"/>
</dbReference>
<dbReference type="RefSeq" id="WP_127742901.1">
    <property type="nucleotide sequence ID" value="NZ_RZTZ01000029.1"/>
</dbReference>